<reference evidence="2" key="1">
    <citation type="submission" date="2022-09" db="EMBL/GenBank/DDBJ databases">
        <title>Eubacterium sp. LFL-14 isolated from human feces.</title>
        <authorList>
            <person name="Liu F."/>
        </authorList>
    </citation>
    <scope>NUCLEOTIDE SEQUENCE</scope>
    <source>
        <strain evidence="2">LFL-14</strain>
    </source>
</reference>
<dbReference type="RefSeq" id="WP_022088285.1">
    <property type="nucleotide sequence ID" value="NZ_JAODBU010000007.1"/>
</dbReference>
<evidence type="ECO:0000313" key="3">
    <source>
        <dbReference type="Proteomes" id="UP001431199"/>
    </source>
</evidence>
<organism evidence="2 3">
    <name type="scientific">Eubacterium album</name>
    <dbReference type="NCBI Taxonomy" id="2978477"/>
    <lineage>
        <taxon>Bacteria</taxon>
        <taxon>Bacillati</taxon>
        <taxon>Bacillota</taxon>
        <taxon>Clostridia</taxon>
        <taxon>Eubacteriales</taxon>
        <taxon>Eubacteriaceae</taxon>
        <taxon>Eubacterium</taxon>
    </lineage>
</organism>
<proteinExistence type="predicted"/>
<dbReference type="EMBL" id="JAODBU010000007">
    <property type="protein sequence ID" value="MCT7399002.1"/>
    <property type="molecule type" value="Genomic_DNA"/>
</dbReference>
<accession>A0ABT2M2Y7</accession>
<evidence type="ECO:0000256" key="1">
    <source>
        <dbReference type="SAM" id="Coils"/>
    </source>
</evidence>
<comment type="caution">
    <text evidence="2">The sequence shown here is derived from an EMBL/GenBank/DDBJ whole genome shotgun (WGS) entry which is preliminary data.</text>
</comment>
<keyword evidence="3" id="KW-1185">Reference proteome</keyword>
<protein>
    <submittedName>
        <fullName evidence="2">Uncharacterized protein</fullName>
    </submittedName>
</protein>
<keyword evidence="1" id="KW-0175">Coiled coil</keyword>
<gene>
    <name evidence="2" type="ORF">N5B56_07900</name>
</gene>
<name>A0ABT2M2Y7_9FIRM</name>
<evidence type="ECO:0000313" key="2">
    <source>
        <dbReference type="EMBL" id="MCT7399002.1"/>
    </source>
</evidence>
<sequence length="58" mass="7088">MINENELLLKETEDLLLEIQQLKKQLEYESQKHKQWKALAMVFHDSLWDMVNKYVLIK</sequence>
<dbReference type="Proteomes" id="UP001431199">
    <property type="component" value="Unassembled WGS sequence"/>
</dbReference>
<feature type="coiled-coil region" evidence="1">
    <location>
        <begin position="5"/>
        <end position="39"/>
    </location>
</feature>